<proteinExistence type="predicted"/>
<evidence type="ECO:0000313" key="3">
    <source>
        <dbReference type="Proteomes" id="UP000268070"/>
    </source>
</evidence>
<evidence type="ECO:0000256" key="1">
    <source>
        <dbReference type="SAM" id="MobiDB-lite"/>
    </source>
</evidence>
<organism evidence="2 3">
    <name type="scientific">Alcaligenes aquatilis</name>
    <dbReference type="NCBI Taxonomy" id="323284"/>
    <lineage>
        <taxon>Bacteria</taxon>
        <taxon>Pseudomonadati</taxon>
        <taxon>Pseudomonadota</taxon>
        <taxon>Betaproteobacteria</taxon>
        <taxon>Burkholderiales</taxon>
        <taxon>Alcaligenaceae</taxon>
        <taxon>Alcaligenes</taxon>
    </lineage>
</organism>
<feature type="region of interest" description="Disordered" evidence="1">
    <location>
        <begin position="1"/>
        <end position="29"/>
    </location>
</feature>
<gene>
    <name evidence="2" type="ORF">D3M96_16685</name>
</gene>
<dbReference type="OrthoDB" id="8687971at2"/>
<dbReference type="RefSeq" id="WP_121739590.1">
    <property type="nucleotide sequence ID" value="NZ_CP032153.1"/>
</dbReference>
<name>A0A3G2HY79_9BURK</name>
<dbReference type="Proteomes" id="UP000268070">
    <property type="component" value="Chromosome"/>
</dbReference>
<dbReference type="KEGG" id="aaqu:D3M96_16685"/>
<reference evidence="2 3" key="1">
    <citation type="submission" date="2018-09" db="EMBL/GenBank/DDBJ databases">
        <title>Complete genome sequence of the hydrocarbonoclastic bacterium Alcaligenes aquatilis QD168, isolated from a crude-oil polluted marine sediment of Central Chile.</title>
        <authorList>
            <person name="Duran R.E."/>
            <person name="Barra B."/>
            <person name="Salva-Serra F."/>
            <person name="Mendez V."/>
            <person name="Moore E.R.B."/>
            <person name="Seeger M."/>
        </authorList>
    </citation>
    <scope>NUCLEOTIDE SEQUENCE [LARGE SCALE GENOMIC DNA]</scope>
    <source>
        <strain evidence="2 3">QD168</strain>
    </source>
</reference>
<evidence type="ECO:0000313" key="2">
    <source>
        <dbReference type="EMBL" id="AYN22024.1"/>
    </source>
</evidence>
<dbReference type="AlphaFoldDB" id="A0A3G2HY79"/>
<dbReference type="EMBL" id="CP032153">
    <property type="protein sequence ID" value="AYN22024.1"/>
    <property type="molecule type" value="Genomic_DNA"/>
</dbReference>
<accession>A0A3G2HY79</accession>
<protein>
    <submittedName>
        <fullName evidence="2">Uncharacterized protein</fullName>
    </submittedName>
</protein>
<sequence>MHRTIHTGPIRALTSSGSHLATPCPRERAVPGRRPAIAWRINTASRKPEIHWIADSDKPPSARVWRCTLPSH</sequence>